<reference evidence="2" key="1">
    <citation type="journal article" date="2022" name="Int. J. Mol. Sci.">
        <title>Draft Genome of Tanacetum Coccineum: Genomic Comparison of Closely Related Tanacetum-Family Plants.</title>
        <authorList>
            <person name="Yamashiro T."/>
            <person name="Shiraishi A."/>
            <person name="Nakayama K."/>
            <person name="Satake H."/>
        </authorList>
    </citation>
    <scope>NUCLEOTIDE SEQUENCE</scope>
</reference>
<organism evidence="2 3">
    <name type="scientific">Tanacetum coccineum</name>
    <dbReference type="NCBI Taxonomy" id="301880"/>
    <lineage>
        <taxon>Eukaryota</taxon>
        <taxon>Viridiplantae</taxon>
        <taxon>Streptophyta</taxon>
        <taxon>Embryophyta</taxon>
        <taxon>Tracheophyta</taxon>
        <taxon>Spermatophyta</taxon>
        <taxon>Magnoliopsida</taxon>
        <taxon>eudicotyledons</taxon>
        <taxon>Gunneridae</taxon>
        <taxon>Pentapetalae</taxon>
        <taxon>asterids</taxon>
        <taxon>campanulids</taxon>
        <taxon>Asterales</taxon>
        <taxon>Asteraceae</taxon>
        <taxon>Asteroideae</taxon>
        <taxon>Anthemideae</taxon>
        <taxon>Anthemidinae</taxon>
        <taxon>Tanacetum</taxon>
    </lineage>
</organism>
<gene>
    <name evidence="2" type="ORF">Tco_0819988</name>
</gene>
<keyword evidence="3" id="KW-1185">Reference proteome</keyword>
<dbReference type="EMBL" id="BQNB010012073">
    <property type="protein sequence ID" value="GJS98818.1"/>
    <property type="molecule type" value="Genomic_DNA"/>
</dbReference>
<reference evidence="2" key="2">
    <citation type="submission" date="2022-01" db="EMBL/GenBank/DDBJ databases">
        <authorList>
            <person name="Yamashiro T."/>
            <person name="Shiraishi A."/>
            <person name="Satake H."/>
            <person name="Nakayama K."/>
        </authorList>
    </citation>
    <scope>NUCLEOTIDE SEQUENCE</scope>
</reference>
<sequence length="557" mass="62058">MTSFNQRECKGCGQPCDGCYCYLCTCQQCGVKLINGICLNCTYGGGKPVTCCGCECPLNGGFCSFCASRAGNSFAYDPNPNSFNDSQNLSDYPPQPQYQTYSCELCGNDAHYGYDCPPQVSFNCPAFYDDDDEYTIQYREYLENSSNAITPDLPTEEPDNSLSMGDEHLSIIPETESDKLIKSSVENLVPIQSESEDFSDNESECDVPVCDDFTTFSNPLFDSDDDFSFSDDESFSDEDVPKENFKIYLNPLFDEEIISSKIDLHHFNAESDLIESLRNRDISTVSYPNIDYLLEEFSGELTHINLIPPGINKADFDPEEEIRLIEELLYDNSSPRPPKESNSEISDATIESSSPSPIHVEDSDSLMEEIDLFLDPDDSIPPGIKSDDYDSEGDILFLKELLSNDSLSLPETESSHFDHYDVPSSPRPPAKPPDDGIFFDFEPDTGDLTAKVVKDISEHYVLMPKLLPTQPTLCPDIDTLLPFSSENEDKVFNPGILSSPLLSHRGKFTSDFSESPMMISGGNIPVSDILIASDFEDSRARGFVHRPLDLQSFACLY</sequence>
<evidence type="ECO:0000256" key="1">
    <source>
        <dbReference type="SAM" id="MobiDB-lite"/>
    </source>
</evidence>
<dbReference type="Proteomes" id="UP001151760">
    <property type="component" value="Unassembled WGS sequence"/>
</dbReference>
<feature type="region of interest" description="Disordered" evidence="1">
    <location>
        <begin position="331"/>
        <end position="361"/>
    </location>
</feature>
<proteinExistence type="predicted"/>
<evidence type="ECO:0000313" key="3">
    <source>
        <dbReference type="Proteomes" id="UP001151760"/>
    </source>
</evidence>
<feature type="region of interest" description="Disordered" evidence="1">
    <location>
        <begin position="409"/>
        <end position="432"/>
    </location>
</feature>
<evidence type="ECO:0008006" key="4">
    <source>
        <dbReference type="Google" id="ProtNLM"/>
    </source>
</evidence>
<evidence type="ECO:0000313" key="2">
    <source>
        <dbReference type="EMBL" id="GJS98818.1"/>
    </source>
</evidence>
<accession>A0ABQ5A9W0</accession>
<feature type="compositionally biased region" description="Polar residues" evidence="1">
    <location>
        <begin position="343"/>
        <end position="356"/>
    </location>
</feature>
<protein>
    <recommendedName>
        <fullName evidence="4">CCHC-type domain-containing protein</fullName>
    </recommendedName>
</protein>
<name>A0ABQ5A9W0_9ASTR</name>
<comment type="caution">
    <text evidence="2">The sequence shown here is derived from an EMBL/GenBank/DDBJ whole genome shotgun (WGS) entry which is preliminary data.</text>
</comment>